<sequence>MKINLRYTLSLLSFAILQSTAQTANNIHNTQIQITEEQLDNFYYGNDEYRLTIVGDTGIEKETKEVMKLKEFDALLHLGDYDYRCLPDDYFVNILGPNRKYEFMGVVGNHDTEDQCNADEAKRYVANIYGEMTSRSNLGLQCQFSSSKFMWVCVHDNVRIIGLTPDIRGADSREAQLAFLKKHLSEATEDWKICSWHYYDRYYHTGRYQSPYNLVSGEGESFYDYCKQHGAIIMSAHDHVYARTRVMSQFSKPVIDKYDGAEGGKVVQIRNGATLNLLNGVGGNYIYIEQGEEMNYKHWQKKYARGENEVNRKKFGGLFCTFNYKGNNKKAYCELLRLNDKNPVFDSFFIYRNEDPSTIHYDDIDVQFREEKLKAYIAANNIVDTIYSNQNTNFDTPIGNYPMDENNDGEMMNTSNNNDYITDSNFGNNQNNGNNTKSNNGFNEQYKNGNKSSSSGSKLLLGGTLFSAVVIVGGIFLLHKNKNKLINHNKISKYNDVGPLSITVPDRGTSYRNNLHQNSYNSSENSY</sequence>
<dbReference type="OrthoDB" id="5597180at2759"/>
<dbReference type="InterPro" id="IPR004843">
    <property type="entry name" value="Calcineurin-like_PHP"/>
</dbReference>
<evidence type="ECO:0000256" key="3">
    <source>
        <dbReference type="SAM" id="SignalP"/>
    </source>
</evidence>
<keyword evidence="3" id="KW-0732">Signal</keyword>
<feature type="signal peptide" evidence="3">
    <location>
        <begin position="1"/>
        <end position="23"/>
    </location>
</feature>
<feature type="domain" description="Calcineurin-like phosphoesterase" evidence="4">
    <location>
        <begin position="50"/>
        <end position="241"/>
    </location>
</feature>
<organism evidence="5 6">
    <name type="scientific">Anaeromyces robustus</name>
    <dbReference type="NCBI Taxonomy" id="1754192"/>
    <lineage>
        <taxon>Eukaryota</taxon>
        <taxon>Fungi</taxon>
        <taxon>Fungi incertae sedis</taxon>
        <taxon>Chytridiomycota</taxon>
        <taxon>Chytridiomycota incertae sedis</taxon>
        <taxon>Neocallimastigomycetes</taxon>
        <taxon>Neocallimastigales</taxon>
        <taxon>Neocallimastigaceae</taxon>
        <taxon>Anaeromyces</taxon>
    </lineage>
</organism>
<gene>
    <name evidence="5" type="ORF">BCR32DRAFT_268837</name>
</gene>
<protein>
    <recommendedName>
        <fullName evidence="4">Calcineurin-like phosphoesterase domain-containing protein</fullName>
    </recommendedName>
</protein>
<dbReference type="EMBL" id="MCFG01000143">
    <property type="protein sequence ID" value="ORX80522.1"/>
    <property type="molecule type" value="Genomic_DNA"/>
</dbReference>
<evidence type="ECO:0000256" key="1">
    <source>
        <dbReference type="SAM" id="MobiDB-lite"/>
    </source>
</evidence>
<evidence type="ECO:0000313" key="5">
    <source>
        <dbReference type="EMBL" id="ORX80522.1"/>
    </source>
</evidence>
<keyword evidence="6" id="KW-1185">Reference proteome</keyword>
<dbReference type="Gene3D" id="3.60.21.10">
    <property type="match status" value="1"/>
</dbReference>
<feature type="compositionally biased region" description="Polar residues" evidence="1">
    <location>
        <begin position="510"/>
        <end position="527"/>
    </location>
</feature>
<feature type="compositionally biased region" description="Low complexity" evidence="1">
    <location>
        <begin position="425"/>
        <end position="454"/>
    </location>
</feature>
<feature type="region of interest" description="Disordered" evidence="1">
    <location>
        <begin position="421"/>
        <end position="454"/>
    </location>
</feature>
<feature type="region of interest" description="Disordered" evidence="1">
    <location>
        <begin position="508"/>
        <end position="527"/>
    </location>
</feature>
<comment type="caution">
    <text evidence="5">The sequence shown here is derived from an EMBL/GenBank/DDBJ whole genome shotgun (WGS) entry which is preliminary data.</text>
</comment>
<evidence type="ECO:0000313" key="6">
    <source>
        <dbReference type="Proteomes" id="UP000193944"/>
    </source>
</evidence>
<reference evidence="5 6" key="2">
    <citation type="submission" date="2016-08" db="EMBL/GenBank/DDBJ databases">
        <title>Pervasive Adenine N6-methylation of Active Genes in Fungi.</title>
        <authorList>
            <consortium name="DOE Joint Genome Institute"/>
            <person name="Mondo S.J."/>
            <person name="Dannebaum R.O."/>
            <person name="Kuo R.C."/>
            <person name="Labutti K."/>
            <person name="Haridas S."/>
            <person name="Kuo A."/>
            <person name="Salamov A."/>
            <person name="Ahrendt S.R."/>
            <person name="Lipzen A."/>
            <person name="Sullivan W."/>
            <person name="Andreopoulos W.B."/>
            <person name="Clum A."/>
            <person name="Lindquist E."/>
            <person name="Daum C."/>
            <person name="Ramamoorthy G.K."/>
            <person name="Gryganskyi A."/>
            <person name="Culley D."/>
            <person name="Magnuson J.K."/>
            <person name="James T.Y."/>
            <person name="O'Malley M.A."/>
            <person name="Stajich J.E."/>
            <person name="Spatafora J.W."/>
            <person name="Visel A."/>
            <person name="Grigoriev I.V."/>
        </authorList>
    </citation>
    <scope>NUCLEOTIDE SEQUENCE [LARGE SCALE GENOMIC DNA]</scope>
    <source>
        <strain evidence="5 6">S4</strain>
    </source>
</reference>
<feature type="transmembrane region" description="Helical" evidence="2">
    <location>
        <begin position="459"/>
        <end position="478"/>
    </location>
</feature>
<keyword evidence="2" id="KW-0812">Transmembrane</keyword>
<dbReference type="SUPFAM" id="SSF56300">
    <property type="entry name" value="Metallo-dependent phosphatases"/>
    <property type="match status" value="1"/>
</dbReference>
<keyword evidence="2" id="KW-1133">Transmembrane helix</keyword>
<accession>A0A1Y1X491</accession>
<dbReference type="AlphaFoldDB" id="A0A1Y1X491"/>
<dbReference type="Pfam" id="PF00149">
    <property type="entry name" value="Metallophos"/>
    <property type="match status" value="1"/>
</dbReference>
<keyword evidence="2" id="KW-0472">Membrane</keyword>
<dbReference type="Proteomes" id="UP000193944">
    <property type="component" value="Unassembled WGS sequence"/>
</dbReference>
<dbReference type="GO" id="GO:0016787">
    <property type="term" value="F:hydrolase activity"/>
    <property type="evidence" value="ECO:0007669"/>
    <property type="project" value="InterPro"/>
</dbReference>
<feature type="chain" id="PRO_5012395233" description="Calcineurin-like phosphoesterase domain-containing protein" evidence="3">
    <location>
        <begin position="24"/>
        <end position="527"/>
    </location>
</feature>
<dbReference type="InterPro" id="IPR029052">
    <property type="entry name" value="Metallo-depent_PP-like"/>
</dbReference>
<evidence type="ECO:0000256" key="2">
    <source>
        <dbReference type="SAM" id="Phobius"/>
    </source>
</evidence>
<name>A0A1Y1X491_9FUNG</name>
<proteinExistence type="predicted"/>
<evidence type="ECO:0000259" key="4">
    <source>
        <dbReference type="Pfam" id="PF00149"/>
    </source>
</evidence>
<reference evidence="5 6" key="1">
    <citation type="submission" date="2016-08" db="EMBL/GenBank/DDBJ databases">
        <title>A Parts List for Fungal Cellulosomes Revealed by Comparative Genomics.</title>
        <authorList>
            <consortium name="DOE Joint Genome Institute"/>
            <person name="Haitjema C.H."/>
            <person name="Gilmore S.P."/>
            <person name="Henske J.K."/>
            <person name="Solomon K.V."/>
            <person name="De Groot R."/>
            <person name="Kuo A."/>
            <person name="Mondo S.J."/>
            <person name="Salamov A.A."/>
            <person name="Labutti K."/>
            <person name="Zhao Z."/>
            <person name="Chiniquy J."/>
            <person name="Barry K."/>
            <person name="Brewer H.M."/>
            <person name="Purvine S.O."/>
            <person name="Wright A.T."/>
            <person name="Boxma B."/>
            <person name="Van Alen T."/>
            <person name="Hackstein J.H."/>
            <person name="Baker S.E."/>
            <person name="Grigoriev I.V."/>
            <person name="O'Malley M.A."/>
        </authorList>
    </citation>
    <scope>NUCLEOTIDE SEQUENCE [LARGE SCALE GENOMIC DNA]</scope>
    <source>
        <strain evidence="5 6">S4</strain>
    </source>
</reference>